<dbReference type="AlphaFoldDB" id="A0A2P2NT04"/>
<dbReference type="EMBL" id="GGEC01065165">
    <property type="protein sequence ID" value="MBX45649.1"/>
    <property type="molecule type" value="Transcribed_RNA"/>
</dbReference>
<reference evidence="1" key="1">
    <citation type="submission" date="2018-02" db="EMBL/GenBank/DDBJ databases">
        <title>Rhizophora mucronata_Transcriptome.</title>
        <authorList>
            <person name="Meera S.P."/>
            <person name="Sreeshan A."/>
            <person name="Augustine A."/>
        </authorList>
    </citation>
    <scope>NUCLEOTIDE SEQUENCE</scope>
    <source>
        <tissue evidence="1">Leaf</tissue>
    </source>
</reference>
<name>A0A2P2NT04_RHIMU</name>
<proteinExistence type="predicted"/>
<accession>A0A2P2NT04</accession>
<evidence type="ECO:0000313" key="1">
    <source>
        <dbReference type="EMBL" id="MBX45649.1"/>
    </source>
</evidence>
<sequence length="55" mass="6210">MVFLQLLLSWHHHRRTIFSEWHPHESQHPLGFLVGIGSGCDASIHSPGLAKCIKP</sequence>
<organism evidence="1">
    <name type="scientific">Rhizophora mucronata</name>
    <name type="common">Asiatic mangrove</name>
    <dbReference type="NCBI Taxonomy" id="61149"/>
    <lineage>
        <taxon>Eukaryota</taxon>
        <taxon>Viridiplantae</taxon>
        <taxon>Streptophyta</taxon>
        <taxon>Embryophyta</taxon>
        <taxon>Tracheophyta</taxon>
        <taxon>Spermatophyta</taxon>
        <taxon>Magnoliopsida</taxon>
        <taxon>eudicotyledons</taxon>
        <taxon>Gunneridae</taxon>
        <taxon>Pentapetalae</taxon>
        <taxon>rosids</taxon>
        <taxon>fabids</taxon>
        <taxon>Malpighiales</taxon>
        <taxon>Rhizophoraceae</taxon>
        <taxon>Rhizophora</taxon>
    </lineage>
</organism>
<protein>
    <submittedName>
        <fullName evidence="1">Uncharacterized protein</fullName>
    </submittedName>
</protein>